<dbReference type="Proteomes" id="UP001497482">
    <property type="component" value="Chromosome 1"/>
</dbReference>
<keyword evidence="2" id="KW-1185">Reference proteome</keyword>
<gene>
    <name evidence="1" type="ORF">KC01_LOCUS1882</name>
</gene>
<reference evidence="1 2" key="1">
    <citation type="submission" date="2024-04" db="EMBL/GenBank/DDBJ databases">
        <authorList>
            <person name="Waldvogel A.-M."/>
            <person name="Schoenle A."/>
        </authorList>
    </citation>
    <scope>NUCLEOTIDE SEQUENCE [LARGE SCALE GENOMIC DNA]</scope>
</reference>
<proteinExistence type="predicted"/>
<organism evidence="1 2">
    <name type="scientific">Knipowitschia caucasica</name>
    <name type="common">Caucasian dwarf goby</name>
    <name type="synonym">Pomatoschistus caucasicus</name>
    <dbReference type="NCBI Taxonomy" id="637954"/>
    <lineage>
        <taxon>Eukaryota</taxon>
        <taxon>Metazoa</taxon>
        <taxon>Chordata</taxon>
        <taxon>Craniata</taxon>
        <taxon>Vertebrata</taxon>
        <taxon>Euteleostomi</taxon>
        <taxon>Actinopterygii</taxon>
        <taxon>Neopterygii</taxon>
        <taxon>Teleostei</taxon>
        <taxon>Neoteleostei</taxon>
        <taxon>Acanthomorphata</taxon>
        <taxon>Gobiaria</taxon>
        <taxon>Gobiiformes</taxon>
        <taxon>Gobioidei</taxon>
        <taxon>Gobiidae</taxon>
        <taxon>Gobiinae</taxon>
        <taxon>Knipowitschia</taxon>
    </lineage>
</organism>
<sequence>MGLSHKNTNTVCFRSCCDVTSKDGSTFRTGHLAFPAASVGREDAGGSRGSMDKNCLGSVQADVQSSSALHSESCPCPPVSVSPLSMSSCLSESCPCPPVSVSPVHVLLSQ</sequence>
<protein>
    <submittedName>
        <fullName evidence="1">Uncharacterized protein</fullName>
    </submittedName>
</protein>
<evidence type="ECO:0000313" key="1">
    <source>
        <dbReference type="EMBL" id="CAL1569446.1"/>
    </source>
</evidence>
<dbReference type="EMBL" id="OZ035823">
    <property type="protein sequence ID" value="CAL1569446.1"/>
    <property type="molecule type" value="Genomic_DNA"/>
</dbReference>
<accession>A0AAV2IW20</accession>
<name>A0AAV2IW20_KNICA</name>
<dbReference type="AlphaFoldDB" id="A0AAV2IW20"/>
<evidence type="ECO:0000313" key="2">
    <source>
        <dbReference type="Proteomes" id="UP001497482"/>
    </source>
</evidence>